<keyword evidence="1" id="KW-0812">Transmembrane</keyword>
<dbReference type="AlphaFoldDB" id="A0AAP4C744"/>
<comment type="caution">
    <text evidence="2">The sequence shown here is derived from an EMBL/GenBank/DDBJ whole genome shotgun (WGS) entry which is preliminary data.</text>
</comment>
<reference evidence="2" key="1">
    <citation type="submission" date="2023-05" db="EMBL/GenBank/DDBJ databases">
        <title>Cataloging the Phylogenetic Diversity of Human Bladder Bacteria.</title>
        <authorList>
            <person name="Du J."/>
        </authorList>
    </citation>
    <scope>NUCLEOTIDE SEQUENCE</scope>
    <source>
        <strain evidence="2">UMB9978</strain>
    </source>
</reference>
<organism evidence="2 3">
    <name type="scientific">Pseudoglutamicibacter cumminsii</name>
    <dbReference type="NCBI Taxonomy" id="156979"/>
    <lineage>
        <taxon>Bacteria</taxon>
        <taxon>Bacillati</taxon>
        <taxon>Actinomycetota</taxon>
        <taxon>Actinomycetes</taxon>
        <taxon>Micrococcales</taxon>
        <taxon>Micrococcaceae</taxon>
        <taxon>Pseudoglutamicibacter</taxon>
    </lineage>
</organism>
<evidence type="ECO:0000313" key="2">
    <source>
        <dbReference type="EMBL" id="MDK6275120.1"/>
    </source>
</evidence>
<dbReference type="EMBL" id="JASODW010000005">
    <property type="protein sequence ID" value="MDK6275120.1"/>
    <property type="molecule type" value="Genomic_DNA"/>
</dbReference>
<proteinExistence type="predicted"/>
<sequence>MPVNPWDAAMWGGWLVTPDNGSSVIEARNIRASVWFARGSAHYQLQTEASLCDILLAIASHCLADHGVDGAEAVDAHVDVRATSSCVSFTGPSSAVGAVWGRLVSLSSGQAALDAAVEASPRVSLTHHSPQHWIADAAVRTGFTQWAAEALPAARPRNDSTLSPQVLADLFRSDVARLCTLTGPGAPEELNLASLSNEAPTDTDDAASASVLRNTVLGSGSGKSGNPQRAGVFAMKPTNVAFTALLPHSETGLAATHAIRSQLTAYFAEQASGDAELELTALGDTLGVTALTPHPVSDVQRAQLVARAFARPSDALLTEAIEALQSANEHATSPAFSTAFNPERAFSSRPFEPEVRADAVATVVGMARKTVHLPWSETTAPHGWEWIVPPLHIDAFPTEYRGWDTEVLATIGKDTFAVARMAPGSTNQVESLHGLSTTIPCVVLVDEAGPHTWVDSAMRSVVCAPETFHGQLREDLDKVFIRSARLMAPAPDAVVTARAHATQGRRRRKRALIGGGAGVVALSVACVIGLLTLT</sequence>
<name>A0AAP4C744_9MICC</name>
<gene>
    <name evidence="2" type="ORF">QP116_05125</name>
</gene>
<evidence type="ECO:0000256" key="1">
    <source>
        <dbReference type="SAM" id="Phobius"/>
    </source>
</evidence>
<evidence type="ECO:0008006" key="4">
    <source>
        <dbReference type="Google" id="ProtNLM"/>
    </source>
</evidence>
<protein>
    <recommendedName>
        <fullName evidence="4">Transmembrane protein</fullName>
    </recommendedName>
</protein>
<keyword evidence="1" id="KW-1133">Transmembrane helix</keyword>
<feature type="transmembrane region" description="Helical" evidence="1">
    <location>
        <begin position="511"/>
        <end position="533"/>
    </location>
</feature>
<accession>A0AAP4C744</accession>
<dbReference type="RefSeq" id="WP_285333084.1">
    <property type="nucleotide sequence ID" value="NZ_JASODW010000005.1"/>
</dbReference>
<keyword evidence="1" id="KW-0472">Membrane</keyword>
<dbReference type="Proteomes" id="UP001240483">
    <property type="component" value="Unassembled WGS sequence"/>
</dbReference>
<evidence type="ECO:0000313" key="3">
    <source>
        <dbReference type="Proteomes" id="UP001240483"/>
    </source>
</evidence>